<dbReference type="EnsemblMetazoa" id="G15154.1">
    <property type="protein sequence ID" value="G15154.1:cds"/>
    <property type="gene ID" value="G15154"/>
</dbReference>
<dbReference type="Proteomes" id="UP000005408">
    <property type="component" value="Unassembled WGS sequence"/>
</dbReference>
<sequence length="262" mass="28766">MSTESTRQPLSYISTDSIETTELFTQTTEISSQTPEVLPEQEVVLEADRNNVGILLCTVKATEWLSVSLAIDSKIIGIIYKNLSVLNPNTIDLFAPVFSPVSSDNVRVSVNASFENISLSLCSTLKNFTCFVTHKYTNQVFQNGSELYISAPMHDVSINVSYADADNVGVNCSTRIDREAPYLATIDMNGSGLDSDETQFGSHSDCSVGLFWFVTIPLPANITSILTNPIFKCKIEYILLNSTREATQEFIISRGIESTTAS</sequence>
<reference evidence="1" key="1">
    <citation type="submission" date="2022-08" db="UniProtKB">
        <authorList>
            <consortium name="EnsemblMetazoa"/>
        </authorList>
    </citation>
    <scope>IDENTIFICATION</scope>
    <source>
        <strain evidence="1">05x7-T-G4-1.051#20</strain>
    </source>
</reference>
<dbReference type="AlphaFoldDB" id="A0A8W8IPZ5"/>
<evidence type="ECO:0000313" key="1">
    <source>
        <dbReference type="EnsemblMetazoa" id="G15154.1:cds"/>
    </source>
</evidence>
<name>A0A8W8IPZ5_MAGGI</name>
<organism evidence="1 2">
    <name type="scientific">Magallana gigas</name>
    <name type="common">Pacific oyster</name>
    <name type="synonym">Crassostrea gigas</name>
    <dbReference type="NCBI Taxonomy" id="29159"/>
    <lineage>
        <taxon>Eukaryota</taxon>
        <taxon>Metazoa</taxon>
        <taxon>Spiralia</taxon>
        <taxon>Lophotrochozoa</taxon>
        <taxon>Mollusca</taxon>
        <taxon>Bivalvia</taxon>
        <taxon>Autobranchia</taxon>
        <taxon>Pteriomorphia</taxon>
        <taxon>Ostreida</taxon>
        <taxon>Ostreoidea</taxon>
        <taxon>Ostreidae</taxon>
        <taxon>Magallana</taxon>
    </lineage>
</organism>
<keyword evidence="2" id="KW-1185">Reference proteome</keyword>
<accession>A0A8W8IPZ5</accession>
<proteinExistence type="predicted"/>
<evidence type="ECO:0000313" key="2">
    <source>
        <dbReference type="Proteomes" id="UP000005408"/>
    </source>
</evidence>
<protein>
    <submittedName>
        <fullName evidence="1">Uncharacterized protein</fullName>
    </submittedName>
</protein>